<dbReference type="Proteomes" id="UP000663873">
    <property type="component" value="Unassembled WGS sequence"/>
</dbReference>
<reference evidence="1" key="1">
    <citation type="submission" date="2021-02" db="EMBL/GenBank/DDBJ databases">
        <authorList>
            <person name="Nowell W R."/>
        </authorList>
    </citation>
    <scope>NUCLEOTIDE SEQUENCE</scope>
</reference>
<organism evidence="1 2">
    <name type="scientific">Rotaria socialis</name>
    <dbReference type="NCBI Taxonomy" id="392032"/>
    <lineage>
        <taxon>Eukaryota</taxon>
        <taxon>Metazoa</taxon>
        <taxon>Spiralia</taxon>
        <taxon>Gnathifera</taxon>
        <taxon>Rotifera</taxon>
        <taxon>Eurotatoria</taxon>
        <taxon>Bdelloidea</taxon>
        <taxon>Philodinida</taxon>
        <taxon>Philodinidae</taxon>
        <taxon>Rotaria</taxon>
    </lineage>
</organism>
<evidence type="ECO:0000313" key="2">
    <source>
        <dbReference type="Proteomes" id="UP000663873"/>
    </source>
</evidence>
<gene>
    <name evidence="1" type="ORF">UJA718_LOCUS43652</name>
</gene>
<feature type="non-terminal residue" evidence="1">
    <location>
        <position position="78"/>
    </location>
</feature>
<protein>
    <submittedName>
        <fullName evidence="1">Uncharacterized protein</fullName>
    </submittedName>
</protein>
<dbReference type="Gene3D" id="1.10.1170.10">
    <property type="entry name" value="Inhibitor Of Apoptosis Protein (2mihbC-IAP-1), Chain A"/>
    <property type="match status" value="1"/>
</dbReference>
<dbReference type="SUPFAM" id="SSF57924">
    <property type="entry name" value="Inhibitor of apoptosis (IAP) repeat"/>
    <property type="match status" value="1"/>
</dbReference>
<name>A0A821SGG3_9BILA</name>
<sequence>MLARPQTAAILVINEQRGTDQSLASGRADLLRSNAIVHVETCNSPYMEITQRHASFETWSNTDSPSVDDLVRAGFFYT</sequence>
<evidence type="ECO:0000313" key="1">
    <source>
        <dbReference type="EMBL" id="CAF4855409.1"/>
    </source>
</evidence>
<proteinExistence type="predicted"/>
<dbReference type="EMBL" id="CAJOBP010062233">
    <property type="protein sequence ID" value="CAF4855409.1"/>
    <property type="molecule type" value="Genomic_DNA"/>
</dbReference>
<comment type="caution">
    <text evidence="1">The sequence shown here is derived from an EMBL/GenBank/DDBJ whole genome shotgun (WGS) entry which is preliminary data.</text>
</comment>
<dbReference type="AlphaFoldDB" id="A0A821SGG3"/>
<accession>A0A821SGG3</accession>
<keyword evidence="2" id="KW-1185">Reference proteome</keyword>